<gene>
    <name evidence="7" type="ORF">F3K02_18485</name>
</gene>
<dbReference type="SUPFAM" id="SSF52151">
    <property type="entry name" value="FabD/lysophospholipase-like"/>
    <property type="match status" value="1"/>
</dbReference>
<evidence type="ECO:0000256" key="4">
    <source>
        <dbReference type="PROSITE-ProRule" id="PRU01161"/>
    </source>
</evidence>
<feature type="short sequence motif" description="DGA/G" evidence="4">
    <location>
        <begin position="236"/>
        <end position="238"/>
    </location>
</feature>
<evidence type="ECO:0000256" key="3">
    <source>
        <dbReference type="ARBA" id="ARBA00023098"/>
    </source>
</evidence>
<dbReference type="InterPro" id="IPR002641">
    <property type="entry name" value="PNPLA_dom"/>
</dbReference>
<dbReference type="AlphaFoldDB" id="A0A7Y8GYI6"/>
<dbReference type="Pfam" id="PF12536">
    <property type="entry name" value="DUF3734"/>
    <property type="match status" value="1"/>
</dbReference>
<feature type="domain" description="PNPLA" evidence="6">
    <location>
        <begin position="42"/>
        <end position="249"/>
    </location>
</feature>
<dbReference type="PROSITE" id="PS51635">
    <property type="entry name" value="PNPLA"/>
    <property type="match status" value="1"/>
</dbReference>
<evidence type="ECO:0000256" key="5">
    <source>
        <dbReference type="SAM" id="MobiDB-lite"/>
    </source>
</evidence>
<accession>A0A7Y8GYI6</accession>
<feature type="region of interest" description="Disordered" evidence="5">
    <location>
        <begin position="1"/>
        <end position="37"/>
    </location>
</feature>
<dbReference type="Gene3D" id="3.40.1090.10">
    <property type="entry name" value="Cytosolic phospholipase A2 catalytic domain"/>
    <property type="match status" value="2"/>
</dbReference>
<evidence type="ECO:0000259" key="6">
    <source>
        <dbReference type="PROSITE" id="PS51635"/>
    </source>
</evidence>
<keyword evidence="1 4" id="KW-0378">Hydrolase</keyword>
<dbReference type="Proteomes" id="UP000545507">
    <property type="component" value="Unassembled WGS sequence"/>
</dbReference>
<comment type="caution">
    <text evidence="7">The sequence shown here is derived from an EMBL/GenBank/DDBJ whole genome shotgun (WGS) entry which is preliminary data.</text>
</comment>
<evidence type="ECO:0000256" key="2">
    <source>
        <dbReference type="ARBA" id="ARBA00022963"/>
    </source>
</evidence>
<dbReference type="GO" id="GO:0016787">
    <property type="term" value="F:hydrolase activity"/>
    <property type="evidence" value="ECO:0007669"/>
    <property type="project" value="UniProtKB-UniRule"/>
</dbReference>
<reference evidence="7 8" key="1">
    <citation type="submission" date="2019-09" db="EMBL/GenBank/DDBJ databases">
        <title>Hydrogenophaga aromatica sp. nov., isolated from a para-xylene-degrading enrichment culture.</title>
        <authorList>
            <person name="Tancsics A."/>
            <person name="Banerjee S."/>
        </authorList>
    </citation>
    <scope>NUCLEOTIDE SEQUENCE [LARGE SCALE GENOMIC DNA]</scope>
    <source>
        <strain evidence="7 8">D2P1</strain>
    </source>
</reference>
<evidence type="ECO:0000313" key="8">
    <source>
        <dbReference type="Proteomes" id="UP000545507"/>
    </source>
</evidence>
<name>A0A7Y8GYI6_9BURK</name>
<keyword evidence="3 4" id="KW-0443">Lipid metabolism</keyword>
<feature type="active site" description="Proton acceptor" evidence="4">
    <location>
        <position position="236"/>
    </location>
</feature>
<dbReference type="Pfam" id="PF01734">
    <property type="entry name" value="Patatin"/>
    <property type="match status" value="1"/>
</dbReference>
<evidence type="ECO:0000313" key="7">
    <source>
        <dbReference type="EMBL" id="NWF47224.1"/>
    </source>
</evidence>
<dbReference type="EMBL" id="VYGV01000016">
    <property type="protein sequence ID" value="NWF47224.1"/>
    <property type="molecule type" value="Genomic_DNA"/>
</dbReference>
<keyword evidence="2 4" id="KW-0442">Lipid degradation</keyword>
<feature type="compositionally biased region" description="Low complexity" evidence="5">
    <location>
        <begin position="9"/>
        <end position="28"/>
    </location>
</feature>
<protein>
    <submittedName>
        <fullName evidence="7">Patatin-like phospholipase family protein</fullName>
    </submittedName>
</protein>
<dbReference type="CDD" id="cd07209">
    <property type="entry name" value="Pat_hypo_Ecoli_Z1214_like"/>
    <property type="match status" value="1"/>
</dbReference>
<feature type="active site" description="Nucleophile" evidence="4">
    <location>
        <position position="75"/>
    </location>
</feature>
<dbReference type="InterPro" id="IPR021095">
    <property type="entry name" value="DUF3734"/>
</dbReference>
<proteinExistence type="predicted"/>
<keyword evidence="8" id="KW-1185">Reference proteome</keyword>
<feature type="short sequence motif" description="GXGXXG" evidence="4">
    <location>
        <begin position="46"/>
        <end position="51"/>
    </location>
</feature>
<dbReference type="InterPro" id="IPR050301">
    <property type="entry name" value="NTE"/>
</dbReference>
<evidence type="ECO:0000256" key="1">
    <source>
        <dbReference type="ARBA" id="ARBA00022801"/>
    </source>
</evidence>
<sequence length="401" mass="44287">MATRASTPSTNTRAAAKAVANKAARSPADAPNPNCPPQQTVMVMQGGGAVGAFHLGVYQALHEGGKEPDWVIGTSIGAINAALIAGNHPQHRLARLRAFWERMQSRRASHSAFALWPSLAGMAQWQHNLGVVGQGIPDFFKPNLPAWFNPRQVVGIERAAYYDTQPLRDTLDELVDFDVLARSPMRITVGAVNARTGQMRYFDSRHERLNLDHIMASGALAPAFGAVRIDGDPYWDGGLYSNTPIEVVLDDKPRCDSLIFACRLWEPHGDEPQSLWDVQGRLKDIQFASRAESHIERQRQLHRLRHIIRDLARQVPDSAHARELGAWGCNTVMHVVSLMAPHLPGEDQTKDIDFTPRGVHLRTDAGLKLGRQALAEKLWEAPHDPLEGVCVHRVHLDPAAA</sequence>
<feature type="short sequence motif" description="GXSXG" evidence="4">
    <location>
        <begin position="73"/>
        <end position="77"/>
    </location>
</feature>
<dbReference type="GO" id="GO:0016042">
    <property type="term" value="P:lipid catabolic process"/>
    <property type="evidence" value="ECO:0007669"/>
    <property type="project" value="UniProtKB-UniRule"/>
</dbReference>
<organism evidence="7 8">
    <name type="scientific">Hydrogenophaga aromaticivorans</name>
    <dbReference type="NCBI Taxonomy" id="2610898"/>
    <lineage>
        <taxon>Bacteria</taxon>
        <taxon>Pseudomonadati</taxon>
        <taxon>Pseudomonadota</taxon>
        <taxon>Betaproteobacteria</taxon>
        <taxon>Burkholderiales</taxon>
        <taxon>Comamonadaceae</taxon>
        <taxon>Hydrogenophaga</taxon>
    </lineage>
</organism>
<dbReference type="InterPro" id="IPR016035">
    <property type="entry name" value="Acyl_Trfase/lysoPLipase"/>
</dbReference>
<dbReference type="PANTHER" id="PTHR14226">
    <property type="entry name" value="NEUROPATHY TARGET ESTERASE/SWISS CHEESE D.MELANOGASTER"/>
    <property type="match status" value="1"/>
</dbReference>
<dbReference type="PANTHER" id="PTHR14226:SF57">
    <property type="entry name" value="BLR7027 PROTEIN"/>
    <property type="match status" value="1"/>
</dbReference>